<proteinExistence type="predicted"/>
<sequence>MSAPRRPRPRLRRSSVMRPADGVRRWSPGTGPPWRSGRKWILTGAHTRTNRSSGA</sequence>
<comment type="caution">
    <text evidence="2">The sequence shown here is derived from an EMBL/GenBank/DDBJ whole genome shotgun (WGS) entry which is preliminary data.</text>
</comment>
<feature type="region of interest" description="Disordered" evidence="1">
    <location>
        <begin position="1"/>
        <end position="55"/>
    </location>
</feature>
<accession>A0ABV5G474</accession>
<protein>
    <submittedName>
        <fullName evidence="2">Uncharacterized protein</fullName>
    </submittedName>
</protein>
<evidence type="ECO:0000256" key="1">
    <source>
        <dbReference type="SAM" id="MobiDB-lite"/>
    </source>
</evidence>
<reference evidence="2 3" key="1">
    <citation type="submission" date="2024-09" db="EMBL/GenBank/DDBJ databases">
        <authorList>
            <person name="Sun Q."/>
            <person name="Mori K."/>
        </authorList>
    </citation>
    <scope>NUCLEOTIDE SEQUENCE [LARGE SCALE GENOMIC DNA]</scope>
    <source>
        <strain evidence="2 3">CCM 7609</strain>
    </source>
</reference>
<dbReference type="Proteomes" id="UP001589575">
    <property type="component" value="Unassembled WGS sequence"/>
</dbReference>
<feature type="compositionally biased region" description="Basic residues" evidence="1">
    <location>
        <begin position="1"/>
        <end position="15"/>
    </location>
</feature>
<dbReference type="EMBL" id="JBHMFI010000001">
    <property type="protein sequence ID" value="MFB9073737.1"/>
    <property type="molecule type" value="Genomic_DNA"/>
</dbReference>
<evidence type="ECO:0000313" key="3">
    <source>
        <dbReference type="Proteomes" id="UP001589575"/>
    </source>
</evidence>
<organism evidence="2 3">
    <name type="scientific">Citricoccus parietis</name>
    <dbReference type="NCBI Taxonomy" id="592307"/>
    <lineage>
        <taxon>Bacteria</taxon>
        <taxon>Bacillati</taxon>
        <taxon>Actinomycetota</taxon>
        <taxon>Actinomycetes</taxon>
        <taxon>Micrococcales</taxon>
        <taxon>Micrococcaceae</taxon>
        <taxon>Citricoccus</taxon>
    </lineage>
</organism>
<feature type="compositionally biased region" description="Polar residues" evidence="1">
    <location>
        <begin position="46"/>
        <end position="55"/>
    </location>
</feature>
<name>A0ABV5G474_9MICC</name>
<evidence type="ECO:0000313" key="2">
    <source>
        <dbReference type="EMBL" id="MFB9073737.1"/>
    </source>
</evidence>
<gene>
    <name evidence="2" type="ORF">ACFFX0_22045</name>
</gene>
<keyword evidence="3" id="KW-1185">Reference proteome</keyword>